<dbReference type="EMBL" id="WIUZ02000005">
    <property type="protein sequence ID" value="KAF9786773.1"/>
    <property type="molecule type" value="Genomic_DNA"/>
</dbReference>
<feature type="compositionally biased region" description="Polar residues" evidence="1">
    <location>
        <begin position="434"/>
        <end position="445"/>
    </location>
</feature>
<keyword evidence="4" id="KW-1185">Reference proteome</keyword>
<feature type="compositionally biased region" description="Low complexity" evidence="1">
    <location>
        <begin position="78"/>
        <end position="98"/>
    </location>
</feature>
<feature type="transmembrane region" description="Helical" evidence="2">
    <location>
        <begin position="12"/>
        <end position="43"/>
    </location>
</feature>
<feature type="region of interest" description="Disordered" evidence="1">
    <location>
        <begin position="72"/>
        <end position="153"/>
    </location>
</feature>
<evidence type="ECO:0000256" key="1">
    <source>
        <dbReference type="SAM" id="MobiDB-lite"/>
    </source>
</evidence>
<dbReference type="AlphaFoldDB" id="A0A9P6HGY1"/>
<keyword evidence="2" id="KW-0472">Membrane</keyword>
<proteinExistence type="predicted"/>
<reference evidence="3" key="2">
    <citation type="submission" date="2020-11" db="EMBL/GenBank/DDBJ databases">
        <authorList>
            <consortium name="DOE Joint Genome Institute"/>
            <person name="Kuo A."/>
            <person name="Miyauchi S."/>
            <person name="Kiss E."/>
            <person name="Drula E."/>
            <person name="Kohler A."/>
            <person name="Sanchez-Garcia M."/>
            <person name="Andreopoulos B."/>
            <person name="Barry K.W."/>
            <person name="Bonito G."/>
            <person name="Buee M."/>
            <person name="Carver A."/>
            <person name="Chen C."/>
            <person name="Cichocki N."/>
            <person name="Clum A."/>
            <person name="Culley D."/>
            <person name="Crous P.W."/>
            <person name="Fauchery L."/>
            <person name="Girlanda M."/>
            <person name="Hayes R."/>
            <person name="Keri Z."/>
            <person name="Labutti K."/>
            <person name="Lipzen A."/>
            <person name="Lombard V."/>
            <person name="Magnuson J."/>
            <person name="Maillard F."/>
            <person name="Morin E."/>
            <person name="Murat C."/>
            <person name="Nolan M."/>
            <person name="Ohm R."/>
            <person name="Pangilinan J."/>
            <person name="Pereira M."/>
            <person name="Perotto S."/>
            <person name="Peter M."/>
            <person name="Riley R."/>
            <person name="Sitrit Y."/>
            <person name="Stielow B."/>
            <person name="Szollosi G."/>
            <person name="Zifcakova L."/>
            <person name="Stursova M."/>
            <person name="Spatafora J.W."/>
            <person name="Tedersoo L."/>
            <person name="Vaario L.-M."/>
            <person name="Yamada A."/>
            <person name="Yan M."/>
            <person name="Wang P."/>
            <person name="Xu J."/>
            <person name="Bruns T."/>
            <person name="Baldrian P."/>
            <person name="Vilgalys R."/>
            <person name="Henrissat B."/>
            <person name="Grigoriev I.V."/>
            <person name="Hibbett D."/>
            <person name="Nagy L.G."/>
            <person name="Martin F.M."/>
        </authorList>
    </citation>
    <scope>NUCLEOTIDE SEQUENCE</scope>
    <source>
        <strain evidence="3">UH-Tt-Lm1</strain>
    </source>
</reference>
<keyword evidence="2" id="KW-0812">Transmembrane</keyword>
<comment type="caution">
    <text evidence="3">The sequence shown here is derived from an EMBL/GenBank/DDBJ whole genome shotgun (WGS) entry which is preliminary data.</text>
</comment>
<evidence type="ECO:0000256" key="2">
    <source>
        <dbReference type="SAM" id="Phobius"/>
    </source>
</evidence>
<name>A0A9P6HGY1_9AGAM</name>
<evidence type="ECO:0000313" key="3">
    <source>
        <dbReference type="EMBL" id="KAF9786773.1"/>
    </source>
</evidence>
<reference evidence="3" key="1">
    <citation type="journal article" date="2020" name="Nat. Commun.">
        <title>Large-scale genome sequencing of mycorrhizal fungi provides insights into the early evolution of symbiotic traits.</title>
        <authorList>
            <person name="Miyauchi S."/>
            <person name="Kiss E."/>
            <person name="Kuo A."/>
            <person name="Drula E."/>
            <person name="Kohler A."/>
            <person name="Sanchez-Garcia M."/>
            <person name="Morin E."/>
            <person name="Andreopoulos B."/>
            <person name="Barry K.W."/>
            <person name="Bonito G."/>
            <person name="Buee M."/>
            <person name="Carver A."/>
            <person name="Chen C."/>
            <person name="Cichocki N."/>
            <person name="Clum A."/>
            <person name="Culley D."/>
            <person name="Crous P.W."/>
            <person name="Fauchery L."/>
            <person name="Girlanda M."/>
            <person name="Hayes R.D."/>
            <person name="Keri Z."/>
            <person name="LaButti K."/>
            <person name="Lipzen A."/>
            <person name="Lombard V."/>
            <person name="Magnuson J."/>
            <person name="Maillard F."/>
            <person name="Murat C."/>
            <person name="Nolan M."/>
            <person name="Ohm R.A."/>
            <person name="Pangilinan J."/>
            <person name="Pereira M.F."/>
            <person name="Perotto S."/>
            <person name="Peter M."/>
            <person name="Pfister S."/>
            <person name="Riley R."/>
            <person name="Sitrit Y."/>
            <person name="Stielow J.B."/>
            <person name="Szollosi G."/>
            <person name="Zifcakova L."/>
            <person name="Stursova M."/>
            <person name="Spatafora J.W."/>
            <person name="Tedersoo L."/>
            <person name="Vaario L.M."/>
            <person name="Yamada A."/>
            <person name="Yan M."/>
            <person name="Wang P."/>
            <person name="Xu J."/>
            <person name="Bruns T."/>
            <person name="Baldrian P."/>
            <person name="Vilgalys R."/>
            <person name="Dunand C."/>
            <person name="Henrissat B."/>
            <person name="Grigoriev I.V."/>
            <person name="Hibbett D."/>
            <person name="Nagy L.G."/>
            <person name="Martin F.M."/>
        </authorList>
    </citation>
    <scope>NUCLEOTIDE SEQUENCE</scope>
    <source>
        <strain evidence="3">UH-Tt-Lm1</strain>
    </source>
</reference>
<evidence type="ECO:0000313" key="4">
    <source>
        <dbReference type="Proteomes" id="UP000736335"/>
    </source>
</evidence>
<protein>
    <submittedName>
        <fullName evidence="3">Uncharacterized protein</fullName>
    </submittedName>
</protein>
<feature type="compositionally biased region" description="Basic and acidic residues" evidence="1">
    <location>
        <begin position="404"/>
        <end position="421"/>
    </location>
</feature>
<feature type="region of interest" description="Disordered" evidence="1">
    <location>
        <begin position="379"/>
        <end position="486"/>
    </location>
</feature>
<feature type="compositionally biased region" description="Polar residues" evidence="1">
    <location>
        <begin position="468"/>
        <end position="485"/>
    </location>
</feature>
<feature type="compositionally biased region" description="Pro residues" evidence="1">
    <location>
        <begin position="135"/>
        <end position="147"/>
    </location>
</feature>
<feature type="compositionally biased region" description="Basic residues" evidence="1">
    <location>
        <begin position="236"/>
        <end position="257"/>
    </location>
</feature>
<gene>
    <name evidence="3" type="ORF">BJ322DRAFT_1019368</name>
</gene>
<sequence>MPQMYETHLKWVLITFAGVLAGSLGVFISILSVILSPLLALFLTPRPIFIGEGKTAVTSRLQLPPEKIRLRYVRQPSSDKSSSISSNTLSSNATTHSTYSDTIAGNKGRRSPSPSGTRFRDDIHNTPEATAPSRPSTPGPTPMPPSPSKNGLRTYLGMRKRSTNLDEPVPEAPSPLTGASEVALGESTPEQKVDQAEIIVYPPTPSSSIFLHSAPGPSEARFEGVSTTSKPAARFVKSHSKRHSLTAACPRKRKSGKRSPNLPTPISESPTASPFIASKWQIGKRASQRKKRKSLRIDPPIRSAKPSVVVESGDAVGPEIIYEEPISIDRPNTPHLPLTPARQGPVRTRPYEAPYFFPVPGSPEAVGYMDRVREDRRSALAYPDLTPSRSKQDLKGRSCTLSSLEKDGSSGNTKPHDEVSGKKRPKSAGKGLGTKSSHPSSSLAESNVHAKTPTLRKSSAPAHLSSPDILSTQTTPPRHQVQRQGSLAIMRMLGKH</sequence>
<dbReference type="OrthoDB" id="3069322at2759"/>
<accession>A0A9P6HGY1</accession>
<feature type="region of interest" description="Disordered" evidence="1">
    <location>
        <begin position="234"/>
        <end position="310"/>
    </location>
</feature>
<dbReference type="Proteomes" id="UP000736335">
    <property type="component" value="Unassembled WGS sequence"/>
</dbReference>
<feature type="region of interest" description="Disordered" evidence="1">
    <location>
        <begin position="324"/>
        <end position="347"/>
    </location>
</feature>
<organism evidence="3 4">
    <name type="scientific">Thelephora terrestris</name>
    <dbReference type="NCBI Taxonomy" id="56493"/>
    <lineage>
        <taxon>Eukaryota</taxon>
        <taxon>Fungi</taxon>
        <taxon>Dikarya</taxon>
        <taxon>Basidiomycota</taxon>
        <taxon>Agaricomycotina</taxon>
        <taxon>Agaricomycetes</taxon>
        <taxon>Thelephorales</taxon>
        <taxon>Thelephoraceae</taxon>
        <taxon>Thelephora</taxon>
    </lineage>
</organism>
<keyword evidence="2" id="KW-1133">Transmembrane helix</keyword>